<dbReference type="EC" id="2.7.1.20" evidence="3 10"/>
<keyword evidence="6 10" id="KW-0547">Nucleotide-binding</keyword>
<keyword evidence="10" id="KW-0539">Nucleus</keyword>
<reference evidence="12" key="1">
    <citation type="journal article" date="2023" name="Mol. Biol. Evol.">
        <title>Third-Generation Sequencing Reveals the Adaptive Role of the Epigenome in Three Deep-Sea Polychaetes.</title>
        <authorList>
            <person name="Perez M."/>
            <person name="Aroh O."/>
            <person name="Sun Y."/>
            <person name="Lan Y."/>
            <person name="Juniper S.K."/>
            <person name="Young C.R."/>
            <person name="Angers B."/>
            <person name="Qian P.Y."/>
        </authorList>
    </citation>
    <scope>NUCLEOTIDE SEQUENCE</scope>
    <source>
        <strain evidence="12">P08H-3</strain>
    </source>
</reference>
<dbReference type="InterPro" id="IPR029056">
    <property type="entry name" value="Ribokinase-like"/>
</dbReference>
<accession>A0AAD9JFB6</accession>
<sequence>MIMIIANKRRGYDDLTERFSVEYVPGGATQNTTRIAQWLIGVPEATTFVGCISHDKYGKILEEKTKESGVKVNYQYCDSEPTGTCAVLLTGKNRSLVAYLAAANKFTKDHLEKPDVQDLINKAQYFYLASFPLTVCPEGMLLLGEHAAANDKTFVINLSAPFLCSFFKEPMLKLLPYVDILFGNESLTDVKEIAIRIARYPKENGKKGRIIVFTQGIDPTIIVQEGKVTEYPVIPIEQSKIVDTNGAGDAFVGVLPSSIPIPCCPVVRLSYLCRSSLDRSHWDAKTNWHDNNMGINGSPWNRGVAWDMEPRHGVRRDVRDRDGVRRDVRDRDGVRRDVRDRDGVRRDVRDKTVYDEMSVIDGVRRDVRDRDGVREAGKITFRNRRCTTRCP</sequence>
<dbReference type="GO" id="GO:0044209">
    <property type="term" value="P:AMP salvage"/>
    <property type="evidence" value="ECO:0007669"/>
    <property type="project" value="UniProtKB-UniRule"/>
</dbReference>
<dbReference type="EMBL" id="JAODUP010000339">
    <property type="protein sequence ID" value="KAK2152134.1"/>
    <property type="molecule type" value="Genomic_DNA"/>
</dbReference>
<protein>
    <recommendedName>
        <fullName evidence="3 10">Adenosine kinase</fullName>
        <shortName evidence="10">AK</shortName>
        <ecNumber evidence="3 10">2.7.1.20</ecNumber>
    </recommendedName>
    <alternativeName>
        <fullName evidence="10">Adenosine 5'-phosphotransferase</fullName>
    </alternativeName>
</protein>
<dbReference type="CDD" id="cd01168">
    <property type="entry name" value="adenosine_kinase"/>
    <property type="match status" value="1"/>
</dbReference>
<dbReference type="Pfam" id="PF00294">
    <property type="entry name" value="PfkB"/>
    <property type="match status" value="1"/>
</dbReference>
<evidence type="ECO:0000313" key="13">
    <source>
        <dbReference type="Proteomes" id="UP001208570"/>
    </source>
</evidence>
<dbReference type="GO" id="GO:0006166">
    <property type="term" value="P:purine ribonucleoside salvage"/>
    <property type="evidence" value="ECO:0007669"/>
    <property type="project" value="UniProtKB-KW"/>
</dbReference>
<keyword evidence="5 10" id="KW-0660">Purine salvage</keyword>
<comment type="similarity">
    <text evidence="2 10">Belongs to the carbohydrate kinase PfkB family.</text>
</comment>
<dbReference type="Gene3D" id="3.40.1190.20">
    <property type="match status" value="1"/>
</dbReference>
<keyword evidence="8 10" id="KW-0067">ATP-binding</keyword>
<evidence type="ECO:0000256" key="4">
    <source>
        <dbReference type="ARBA" id="ARBA00022679"/>
    </source>
</evidence>
<dbReference type="Proteomes" id="UP001208570">
    <property type="component" value="Unassembled WGS sequence"/>
</dbReference>
<dbReference type="AlphaFoldDB" id="A0AAD9JFB6"/>
<comment type="function">
    <text evidence="10">ATP dependent phosphorylation of adenosine and other related nucleoside analogs to monophosphate derivatives.</text>
</comment>
<evidence type="ECO:0000256" key="8">
    <source>
        <dbReference type="ARBA" id="ARBA00022840"/>
    </source>
</evidence>
<comment type="subcellular location">
    <subcellularLocation>
        <location evidence="10">Nucleus</location>
    </subcellularLocation>
</comment>
<feature type="domain" description="Carbohydrate kinase PfkB" evidence="11">
    <location>
        <begin position="2"/>
        <end position="256"/>
    </location>
</feature>
<evidence type="ECO:0000256" key="2">
    <source>
        <dbReference type="ARBA" id="ARBA00010688"/>
    </source>
</evidence>
<proteinExistence type="inferred from homology"/>
<organism evidence="12 13">
    <name type="scientific">Paralvinella palmiformis</name>
    <dbReference type="NCBI Taxonomy" id="53620"/>
    <lineage>
        <taxon>Eukaryota</taxon>
        <taxon>Metazoa</taxon>
        <taxon>Spiralia</taxon>
        <taxon>Lophotrochozoa</taxon>
        <taxon>Annelida</taxon>
        <taxon>Polychaeta</taxon>
        <taxon>Sedentaria</taxon>
        <taxon>Canalipalpata</taxon>
        <taxon>Terebellida</taxon>
        <taxon>Terebelliformia</taxon>
        <taxon>Alvinellidae</taxon>
        <taxon>Paralvinella</taxon>
    </lineage>
</organism>
<evidence type="ECO:0000256" key="3">
    <source>
        <dbReference type="ARBA" id="ARBA00012119"/>
    </source>
</evidence>
<evidence type="ECO:0000256" key="10">
    <source>
        <dbReference type="RuleBase" id="RU368116"/>
    </source>
</evidence>
<dbReference type="PANTHER" id="PTHR45769:SF3">
    <property type="entry name" value="ADENOSINE KINASE"/>
    <property type="match status" value="1"/>
</dbReference>
<evidence type="ECO:0000256" key="7">
    <source>
        <dbReference type="ARBA" id="ARBA00022777"/>
    </source>
</evidence>
<dbReference type="SUPFAM" id="SSF53613">
    <property type="entry name" value="Ribokinase-like"/>
    <property type="match status" value="1"/>
</dbReference>
<comment type="subunit">
    <text evidence="10">Monomer.</text>
</comment>
<dbReference type="GO" id="GO:0006144">
    <property type="term" value="P:purine nucleobase metabolic process"/>
    <property type="evidence" value="ECO:0007669"/>
    <property type="project" value="TreeGrafter"/>
</dbReference>
<comment type="pathway">
    <text evidence="1 10">Purine metabolism; AMP biosynthesis via salvage pathway; AMP from adenosine: step 1/1.</text>
</comment>
<feature type="active site" description="Proton acceptor" evidence="9">
    <location>
        <position position="249"/>
    </location>
</feature>
<keyword evidence="10" id="KW-0460">Magnesium</keyword>
<dbReference type="GO" id="GO:0005634">
    <property type="term" value="C:nucleus"/>
    <property type="evidence" value="ECO:0007669"/>
    <property type="project" value="UniProtKB-SubCell"/>
</dbReference>
<dbReference type="GO" id="GO:0005524">
    <property type="term" value="F:ATP binding"/>
    <property type="evidence" value="ECO:0007669"/>
    <property type="project" value="UniProtKB-UniRule"/>
</dbReference>
<evidence type="ECO:0000313" key="12">
    <source>
        <dbReference type="EMBL" id="KAK2152134.1"/>
    </source>
</evidence>
<comment type="caution">
    <text evidence="12">The sequence shown here is derived from an EMBL/GenBank/DDBJ whole genome shotgun (WGS) entry which is preliminary data.</text>
</comment>
<name>A0AAD9JFB6_9ANNE</name>
<dbReference type="Gene3D" id="3.30.1110.10">
    <property type="match status" value="1"/>
</dbReference>
<comment type="catalytic activity">
    <reaction evidence="10">
        <text>adenosine + ATP = AMP + ADP + H(+)</text>
        <dbReference type="Rhea" id="RHEA:20824"/>
        <dbReference type="ChEBI" id="CHEBI:15378"/>
        <dbReference type="ChEBI" id="CHEBI:16335"/>
        <dbReference type="ChEBI" id="CHEBI:30616"/>
        <dbReference type="ChEBI" id="CHEBI:456215"/>
        <dbReference type="ChEBI" id="CHEBI:456216"/>
        <dbReference type="EC" id="2.7.1.20"/>
    </reaction>
</comment>
<evidence type="ECO:0000256" key="6">
    <source>
        <dbReference type="ARBA" id="ARBA00022741"/>
    </source>
</evidence>
<dbReference type="InterPro" id="IPR011611">
    <property type="entry name" value="PfkB_dom"/>
</dbReference>
<dbReference type="PRINTS" id="PR00989">
    <property type="entry name" value="ADENOKINASE"/>
</dbReference>
<keyword evidence="7 10" id="KW-0418">Kinase</keyword>
<dbReference type="InterPro" id="IPR001805">
    <property type="entry name" value="Adenokinase"/>
</dbReference>
<keyword evidence="4 10" id="KW-0808">Transferase</keyword>
<evidence type="ECO:0000259" key="11">
    <source>
        <dbReference type="Pfam" id="PF00294"/>
    </source>
</evidence>
<evidence type="ECO:0000256" key="9">
    <source>
        <dbReference type="PIRSR" id="PIRSR601805-1"/>
    </source>
</evidence>
<dbReference type="GO" id="GO:0004001">
    <property type="term" value="F:adenosine kinase activity"/>
    <property type="evidence" value="ECO:0007669"/>
    <property type="project" value="UniProtKB-UniRule"/>
</dbReference>
<dbReference type="GO" id="GO:0005829">
    <property type="term" value="C:cytosol"/>
    <property type="evidence" value="ECO:0007669"/>
    <property type="project" value="TreeGrafter"/>
</dbReference>
<gene>
    <name evidence="12" type="ORF">LSH36_339g07014</name>
</gene>
<dbReference type="PANTHER" id="PTHR45769">
    <property type="entry name" value="ADENOSINE KINASE"/>
    <property type="match status" value="1"/>
</dbReference>
<keyword evidence="13" id="KW-1185">Reference proteome</keyword>
<evidence type="ECO:0000256" key="1">
    <source>
        <dbReference type="ARBA" id="ARBA00004801"/>
    </source>
</evidence>
<comment type="cofactor">
    <cofactor evidence="10">
        <name>Mg(2+)</name>
        <dbReference type="ChEBI" id="CHEBI:18420"/>
    </cofactor>
    <text evidence="10">Binds 3 Mg(2+) ions per subunit.</text>
</comment>
<evidence type="ECO:0000256" key="5">
    <source>
        <dbReference type="ARBA" id="ARBA00022726"/>
    </source>
</evidence>